<evidence type="ECO:0000313" key="3">
    <source>
        <dbReference type="Proteomes" id="UP000664277"/>
    </source>
</evidence>
<organism evidence="2 3">
    <name type="scientific">Candidatus Obscuribacter phosphatis</name>
    <dbReference type="NCBI Taxonomy" id="1906157"/>
    <lineage>
        <taxon>Bacteria</taxon>
        <taxon>Bacillati</taxon>
        <taxon>Candidatus Melainabacteria</taxon>
        <taxon>Candidatus Obscuribacterales</taxon>
        <taxon>Candidatus Obscuribacteraceae</taxon>
        <taxon>Candidatus Obscuribacter</taxon>
    </lineage>
</organism>
<dbReference type="Pfam" id="PF00326">
    <property type="entry name" value="Peptidase_S9"/>
    <property type="match status" value="1"/>
</dbReference>
<proteinExistence type="predicted"/>
<dbReference type="SUPFAM" id="SSF53474">
    <property type="entry name" value="alpha/beta-Hydrolases"/>
    <property type="match status" value="1"/>
</dbReference>
<dbReference type="GO" id="GO:0008236">
    <property type="term" value="F:serine-type peptidase activity"/>
    <property type="evidence" value="ECO:0007669"/>
    <property type="project" value="InterPro"/>
</dbReference>
<dbReference type="InterPro" id="IPR001375">
    <property type="entry name" value="Peptidase_S9_cat"/>
</dbReference>
<dbReference type="GO" id="GO:0006508">
    <property type="term" value="P:proteolysis"/>
    <property type="evidence" value="ECO:0007669"/>
    <property type="project" value="InterPro"/>
</dbReference>
<dbReference type="PANTHER" id="PTHR43056:SF5">
    <property type="entry name" value="PEPTIDASE S9 PROLYL OLIGOPEPTIDASE CATALYTIC DOMAIN-CONTAINING PROTEIN"/>
    <property type="match status" value="1"/>
</dbReference>
<dbReference type="SUPFAM" id="SSF82171">
    <property type="entry name" value="DPP6 N-terminal domain-like"/>
    <property type="match status" value="1"/>
</dbReference>
<dbReference type="InterPro" id="IPR050585">
    <property type="entry name" value="Xaa-Pro_dipeptidyl-ppase/CocE"/>
</dbReference>
<dbReference type="EMBL" id="JAFLCK010000054">
    <property type="protein sequence ID" value="MBN8662790.1"/>
    <property type="molecule type" value="Genomic_DNA"/>
</dbReference>
<feature type="domain" description="Peptidase S9 prolyl oligopeptidase catalytic" evidence="1">
    <location>
        <begin position="488"/>
        <end position="694"/>
    </location>
</feature>
<accession>A0A8J7PPM6</accession>
<name>A0A8J7PPM6_9BACT</name>
<reference evidence="2" key="1">
    <citation type="submission" date="2021-02" db="EMBL/GenBank/DDBJ databases">
        <title>Genome-Resolved Metagenomics of a Microbial Community Performing Photosynthetic Biological Nutrient Removal.</title>
        <authorList>
            <person name="Mcdaniel E.A."/>
        </authorList>
    </citation>
    <scope>NUCLEOTIDE SEQUENCE</scope>
    <source>
        <strain evidence="2">UWPOB_OBS1</strain>
    </source>
</reference>
<dbReference type="InterPro" id="IPR011042">
    <property type="entry name" value="6-blade_b-propeller_TolB-like"/>
</dbReference>
<dbReference type="AlphaFoldDB" id="A0A8J7PPM6"/>
<dbReference type="Gene3D" id="2.120.10.30">
    <property type="entry name" value="TolB, C-terminal domain"/>
    <property type="match status" value="1"/>
</dbReference>
<comment type="caution">
    <text evidence="2">The sequence shown here is derived from an EMBL/GenBank/DDBJ whole genome shotgun (WGS) entry which is preliminary data.</text>
</comment>
<sequence length="708" mass="76652">MTEQTTTQRKQAAYGAWLSPISAADVAAGSLKLSQPLYGADGKTLYWLEGRPQEGGRQVLVRRGADGRVADVNAAPFSVRTLVHEYGGGAYTVGFDKGKDRVFAVGMADQQIYEIAGSGEKADFQAVTGAKGMRFADLVFDPRQGGLIAVVEDHTGVDLTDAPGLEGLACEPINYLASIAVPNRAEAGEQKTAVPGSQLAEPMMLTCGYDFFSTPRFSKDGKKLAYMAWKHPNMPWDESVLFIAEVGADGSITNHRKVLGGADVSVFQPQWGADGTLYFVADQSGYWQLYAIKDFYELEPVPVLGPEASSEGVELDLLRGSECGLPMWVFGQSTYAVLEDCLVVAYNHHGIWRLVRIEPAFEGEDMLGYVSKSRVFAIDAPYTEFAYLTGGDKRVCMLAGSAQIPNSVVEYDIEQAVFQTIKSGAAGLPPSGYLSSPEVIEFPTEAGKTAFAFYYPPVNQDFDAPAGSLPPLIVKCHGGPTGCASSLFSLAVQYWTSRGFAFVDVNYGGSTGFGREYRKRLNQNWGVVDVQDACNAVKFLTAAGKADRQAVAISGGSAGGFTVLAALTFTDVFKAGASHYGIGDLEALLRDTHKFESRYLDNLVGAYPFSKAVYQSRSPINHIDKLACPVIFFQGLEDKVVPPNQAEAMVKALKAKGIPTVYIAYEGEQHGFRKAENIIYTLESELGFFLKVFKIEHQHKIAELPAFA</sequence>
<dbReference type="Proteomes" id="UP000664277">
    <property type="component" value="Unassembled WGS sequence"/>
</dbReference>
<evidence type="ECO:0000313" key="2">
    <source>
        <dbReference type="EMBL" id="MBN8662790.1"/>
    </source>
</evidence>
<evidence type="ECO:0000259" key="1">
    <source>
        <dbReference type="Pfam" id="PF00326"/>
    </source>
</evidence>
<protein>
    <submittedName>
        <fullName evidence="2">S9 family peptidase</fullName>
    </submittedName>
</protein>
<dbReference type="Pfam" id="PF07676">
    <property type="entry name" value="PD40"/>
    <property type="match status" value="1"/>
</dbReference>
<dbReference type="InterPro" id="IPR011659">
    <property type="entry name" value="WD40"/>
</dbReference>
<dbReference type="InterPro" id="IPR029058">
    <property type="entry name" value="AB_hydrolase_fold"/>
</dbReference>
<dbReference type="Gene3D" id="3.40.50.1820">
    <property type="entry name" value="alpha/beta hydrolase"/>
    <property type="match status" value="1"/>
</dbReference>
<dbReference type="PANTHER" id="PTHR43056">
    <property type="entry name" value="PEPTIDASE S9 PROLYL OLIGOPEPTIDASE"/>
    <property type="match status" value="1"/>
</dbReference>
<gene>
    <name evidence="2" type="ORF">J0M35_20650</name>
</gene>